<keyword evidence="6" id="KW-0902">Two-component regulatory system</keyword>
<evidence type="ECO:0000256" key="4">
    <source>
        <dbReference type="ARBA" id="ARBA00022679"/>
    </source>
</evidence>
<accession>A0A848GK62</accession>
<evidence type="ECO:0000256" key="2">
    <source>
        <dbReference type="ARBA" id="ARBA00012438"/>
    </source>
</evidence>
<evidence type="ECO:0000256" key="6">
    <source>
        <dbReference type="ARBA" id="ARBA00023012"/>
    </source>
</evidence>
<dbReference type="InterPro" id="IPR005467">
    <property type="entry name" value="His_kinase_dom"/>
</dbReference>
<feature type="transmembrane region" description="Helical" evidence="7">
    <location>
        <begin position="88"/>
        <end position="121"/>
    </location>
</feature>
<evidence type="ECO:0000313" key="9">
    <source>
        <dbReference type="EMBL" id="NML38061.1"/>
    </source>
</evidence>
<dbReference type="CDD" id="cd00082">
    <property type="entry name" value="HisKA"/>
    <property type="match status" value="1"/>
</dbReference>
<sequence>MFFRKIANYWNAVVNTGIHPGLSFIETRRTKLLNIVAIPGVVLTLYFCVLNLVQHRPLLALVNLIHTLADVLILYLNKKRRYLEARAAVIVFALLLYGISGFFFRNGVEFYLILVLVLIYLIYDNKWLLGFLSVLIISVIALVYYAPVIWDLKPLVPSGRILANLVIALGMVVIALIYFKSVHTEYQEQTEDQRKALDVLNRDKVKLFSVIAHDIRSPLATLEGLLLMFSNNHYSETDMKSAAVELHLKVSQLGETLNNLLRWTAGQMKGFHTEPADVLLAPLVNDALSTFEPNIRQKGLKLDMSVDGRTPVYADTNQLMIVLRNLISNAIKFSHQEGTITISASSDNKNVCLSVSDQGMGMDRERQETLFTFGYKPSYGTAGERGSGIGLVLCAEFIRQNNGEITVESAPGKGTTFRLTLPAGQEKTLEEIEEEWWA</sequence>
<dbReference type="InterPro" id="IPR004358">
    <property type="entry name" value="Sig_transdc_His_kin-like_C"/>
</dbReference>
<feature type="domain" description="Histidine kinase" evidence="8">
    <location>
        <begin position="210"/>
        <end position="425"/>
    </location>
</feature>
<reference evidence="9 10" key="1">
    <citation type="submission" date="2020-04" db="EMBL/GenBank/DDBJ databases">
        <title>Chitinophaga sp. G-6-1-13 sp. nov., isolated from soil.</title>
        <authorList>
            <person name="Dahal R.H."/>
            <person name="Chaudhary D.K."/>
        </authorList>
    </citation>
    <scope>NUCLEOTIDE SEQUENCE [LARGE SCALE GENOMIC DNA]</scope>
    <source>
        <strain evidence="9 10">G-6-1-13</strain>
    </source>
</reference>
<keyword evidence="4" id="KW-0808">Transferase</keyword>
<evidence type="ECO:0000256" key="7">
    <source>
        <dbReference type="SAM" id="Phobius"/>
    </source>
</evidence>
<protein>
    <recommendedName>
        <fullName evidence="2">histidine kinase</fullName>
        <ecNumber evidence="2">2.7.13.3</ecNumber>
    </recommendedName>
</protein>
<dbReference type="CDD" id="cd00075">
    <property type="entry name" value="HATPase"/>
    <property type="match status" value="1"/>
</dbReference>
<dbReference type="Proteomes" id="UP000583266">
    <property type="component" value="Unassembled WGS sequence"/>
</dbReference>
<dbReference type="InterPro" id="IPR050736">
    <property type="entry name" value="Sensor_HK_Regulatory"/>
</dbReference>
<dbReference type="GO" id="GO:0000155">
    <property type="term" value="F:phosphorelay sensor kinase activity"/>
    <property type="evidence" value="ECO:0007669"/>
    <property type="project" value="InterPro"/>
</dbReference>
<evidence type="ECO:0000256" key="1">
    <source>
        <dbReference type="ARBA" id="ARBA00000085"/>
    </source>
</evidence>
<keyword evidence="7" id="KW-0472">Membrane</keyword>
<dbReference type="PROSITE" id="PS50109">
    <property type="entry name" value="HIS_KIN"/>
    <property type="match status" value="1"/>
</dbReference>
<dbReference type="Pfam" id="PF02518">
    <property type="entry name" value="HATPase_c"/>
    <property type="match status" value="1"/>
</dbReference>
<dbReference type="FunFam" id="3.30.565.10:FF:000006">
    <property type="entry name" value="Sensor histidine kinase WalK"/>
    <property type="match status" value="1"/>
</dbReference>
<dbReference type="Gene3D" id="3.30.565.10">
    <property type="entry name" value="Histidine kinase-like ATPase, C-terminal domain"/>
    <property type="match status" value="1"/>
</dbReference>
<keyword evidence="3" id="KW-0597">Phosphoprotein</keyword>
<feature type="transmembrane region" description="Helical" evidence="7">
    <location>
        <begin position="32"/>
        <end position="52"/>
    </location>
</feature>
<evidence type="ECO:0000259" key="8">
    <source>
        <dbReference type="PROSITE" id="PS50109"/>
    </source>
</evidence>
<dbReference type="EMBL" id="JABBGC010000001">
    <property type="protein sequence ID" value="NML38061.1"/>
    <property type="molecule type" value="Genomic_DNA"/>
</dbReference>
<evidence type="ECO:0000256" key="5">
    <source>
        <dbReference type="ARBA" id="ARBA00022777"/>
    </source>
</evidence>
<feature type="transmembrane region" description="Helical" evidence="7">
    <location>
        <begin position="161"/>
        <end position="179"/>
    </location>
</feature>
<dbReference type="InterPro" id="IPR036097">
    <property type="entry name" value="HisK_dim/P_sf"/>
</dbReference>
<keyword evidence="7" id="KW-1133">Transmembrane helix</keyword>
<dbReference type="PANTHER" id="PTHR43711">
    <property type="entry name" value="TWO-COMPONENT HISTIDINE KINASE"/>
    <property type="match status" value="1"/>
</dbReference>
<dbReference type="PRINTS" id="PR00344">
    <property type="entry name" value="BCTRLSENSOR"/>
</dbReference>
<evidence type="ECO:0000313" key="10">
    <source>
        <dbReference type="Proteomes" id="UP000583266"/>
    </source>
</evidence>
<dbReference type="SUPFAM" id="SSF47384">
    <property type="entry name" value="Homodimeric domain of signal transducing histidine kinase"/>
    <property type="match status" value="1"/>
</dbReference>
<evidence type="ECO:0000256" key="3">
    <source>
        <dbReference type="ARBA" id="ARBA00022553"/>
    </source>
</evidence>
<comment type="caution">
    <text evidence="9">The sequence shown here is derived from an EMBL/GenBank/DDBJ whole genome shotgun (WGS) entry which is preliminary data.</text>
</comment>
<dbReference type="RefSeq" id="WP_169225089.1">
    <property type="nucleotide sequence ID" value="NZ_JABBGC010000001.1"/>
</dbReference>
<dbReference type="InterPro" id="IPR036890">
    <property type="entry name" value="HATPase_C_sf"/>
</dbReference>
<feature type="transmembrane region" description="Helical" evidence="7">
    <location>
        <begin position="58"/>
        <end position="76"/>
    </location>
</feature>
<dbReference type="EC" id="2.7.13.3" evidence="2"/>
<dbReference type="AlphaFoldDB" id="A0A848GK62"/>
<name>A0A848GK62_9BACT</name>
<dbReference type="InterPro" id="IPR003661">
    <property type="entry name" value="HisK_dim/P_dom"/>
</dbReference>
<proteinExistence type="predicted"/>
<dbReference type="SMART" id="SM00387">
    <property type="entry name" value="HATPase_c"/>
    <property type="match status" value="1"/>
</dbReference>
<comment type="catalytic activity">
    <reaction evidence="1">
        <text>ATP + protein L-histidine = ADP + protein N-phospho-L-histidine.</text>
        <dbReference type="EC" id="2.7.13.3"/>
    </reaction>
</comment>
<dbReference type="InterPro" id="IPR003594">
    <property type="entry name" value="HATPase_dom"/>
</dbReference>
<gene>
    <name evidence="9" type="ORF">HHL17_12725</name>
</gene>
<keyword evidence="7" id="KW-0812">Transmembrane</keyword>
<organism evidence="9 10">
    <name type="scientific">Chitinophaga fulva</name>
    <dbReference type="NCBI Taxonomy" id="2728842"/>
    <lineage>
        <taxon>Bacteria</taxon>
        <taxon>Pseudomonadati</taxon>
        <taxon>Bacteroidota</taxon>
        <taxon>Chitinophagia</taxon>
        <taxon>Chitinophagales</taxon>
        <taxon>Chitinophagaceae</taxon>
        <taxon>Chitinophaga</taxon>
    </lineage>
</organism>
<dbReference type="PANTHER" id="PTHR43711:SF1">
    <property type="entry name" value="HISTIDINE KINASE 1"/>
    <property type="match status" value="1"/>
</dbReference>
<dbReference type="Gene3D" id="1.10.287.130">
    <property type="match status" value="1"/>
</dbReference>
<keyword evidence="10" id="KW-1185">Reference proteome</keyword>
<keyword evidence="5 9" id="KW-0418">Kinase</keyword>
<dbReference type="SUPFAM" id="SSF55874">
    <property type="entry name" value="ATPase domain of HSP90 chaperone/DNA topoisomerase II/histidine kinase"/>
    <property type="match status" value="1"/>
</dbReference>
<feature type="transmembrane region" description="Helical" evidence="7">
    <location>
        <begin position="127"/>
        <end position="149"/>
    </location>
</feature>